<dbReference type="EMBL" id="PCSR01000035">
    <property type="protein sequence ID" value="PIP53318.1"/>
    <property type="molecule type" value="Genomic_DNA"/>
</dbReference>
<dbReference type="AlphaFoldDB" id="A0A2H0B8P8"/>
<accession>A0A2H0B8P8</accession>
<sequence length="267" mass="30691">MVAWYENNKDEFDQFLIGNQLDAEFISLFPYMIYIGDLGKTGGFSDIGGRKIIGKLYSYLFSAKHQEALNKGFPYANSEGSSPKFNQLPIVRAVYLHYKLSGESEDQYDIPNDEINYLMHLGFSPTKTTMQQFWSEAHIRCNEQLQELADMKACPTAYKATELGSSHHFTQNVFPDSLRKSLDTNPNYIAENKGYFTVIALLEIMDKIEAFMHRDGNSPNSFSDAYNIVKNIVPTTLKSNFEDKPYYKELEEIYIQAFEFLKTHPPL</sequence>
<reference evidence="1 2" key="1">
    <citation type="submission" date="2017-09" db="EMBL/GenBank/DDBJ databases">
        <title>Depth-based differentiation of microbial function through sediment-hosted aquifers and enrichment of novel symbionts in the deep terrestrial subsurface.</title>
        <authorList>
            <person name="Probst A.J."/>
            <person name="Ladd B."/>
            <person name="Jarett J.K."/>
            <person name="Geller-Mcgrath D.E."/>
            <person name="Sieber C.M."/>
            <person name="Emerson J.B."/>
            <person name="Anantharaman K."/>
            <person name="Thomas B.C."/>
            <person name="Malmstrom R."/>
            <person name="Stieglmeier M."/>
            <person name="Klingl A."/>
            <person name="Woyke T."/>
            <person name="Ryan C.M."/>
            <person name="Banfield J.F."/>
        </authorList>
    </citation>
    <scope>NUCLEOTIDE SEQUENCE [LARGE SCALE GENOMIC DNA]</scope>
    <source>
        <strain evidence="1">CG23_combo_of_CG06-09_8_20_14_all_34_8</strain>
    </source>
</reference>
<name>A0A2H0B8P8_9BACT</name>
<organism evidence="1 2">
    <name type="scientific">Candidatus Beckwithbacteria bacterium CG23_combo_of_CG06-09_8_20_14_all_34_8</name>
    <dbReference type="NCBI Taxonomy" id="1974497"/>
    <lineage>
        <taxon>Bacteria</taxon>
        <taxon>Candidatus Beckwithiibacteriota</taxon>
    </lineage>
</organism>
<comment type="caution">
    <text evidence="1">The sequence shown here is derived from an EMBL/GenBank/DDBJ whole genome shotgun (WGS) entry which is preliminary data.</text>
</comment>
<evidence type="ECO:0000313" key="1">
    <source>
        <dbReference type="EMBL" id="PIP53318.1"/>
    </source>
</evidence>
<dbReference type="Proteomes" id="UP000229459">
    <property type="component" value="Unassembled WGS sequence"/>
</dbReference>
<evidence type="ECO:0000313" key="2">
    <source>
        <dbReference type="Proteomes" id="UP000229459"/>
    </source>
</evidence>
<proteinExistence type="predicted"/>
<gene>
    <name evidence="1" type="ORF">COX08_01650</name>
</gene>
<protein>
    <submittedName>
        <fullName evidence="1">Uncharacterized protein</fullName>
    </submittedName>
</protein>